<protein>
    <submittedName>
        <fullName evidence="3">Glycoside hydrolase domain-containing protein</fullName>
    </submittedName>
</protein>
<organism evidence="3 4">
    <name type="scientific">Pedobacter jamesrossensis</name>
    <dbReference type="NCBI Taxonomy" id="1908238"/>
    <lineage>
        <taxon>Bacteria</taxon>
        <taxon>Pseudomonadati</taxon>
        <taxon>Bacteroidota</taxon>
        <taxon>Sphingobacteriia</taxon>
        <taxon>Sphingobacteriales</taxon>
        <taxon>Sphingobacteriaceae</taxon>
        <taxon>Pedobacter</taxon>
    </lineage>
</organism>
<sequence>MIKLISTTLVCIISLSVFAQKSREKKPIKSLNIIDHTISIDGRKFEINNDGFPKQIESFFSDNVESFTDKPTRLLYEPIHFHFFNSAKFQEKMSVDKFDLISKTIDSIVWMANSFSPNIKMDVRGKMQSNGFVSYQVNLRALNDVEFTNINFHIPFDKGEAKYLAGLGQKNYLRPDTVKWSWKDGKNIKPAVWIGTDSTGLYLSINDKKDAINFINGWNNQNKGDIKINIKGSSMLTDVSTGSLVMHKDDELSFDFNLILTPLAEKGGREGIAKRFNVYRKIDLKESNK</sequence>
<dbReference type="EMBL" id="JBHSBY010000138">
    <property type="protein sequence ID" value="MFC4198372.1"/>
    <property type="molecule type" value="Genomic_DNA"/>
</dbReference>
<feature type="domain" description="Glycoside hydrolase 123-like N-terminal" evidence="2">
    <location>
        <begin position="16"/>
        <end position="276"/>
    </location>
</feature>
<dbReference type="GO" id="GO:0016787">
    <property type="term" value="F:hydrolase activity"/>
    <property type="evidence" value="ECO:0007669"/>
    <property type="project" value="UniProtKB-KW"/>
</dbReference>
<dbReference type="RefSeq" id="WP_378962378.1">
    <property type="nucleotide sequence ID" value="NZ_JBHRXC010000016.1"/>
</dbReference>
<proteinExistence type="predicted"/>
<name>A0ABV8NS63_9SPHI</name>
<feature type="chain" id="PRO_5045062352" evidence="1">
    <location>
        <begin position="20"/>
        <end position="289"/>
    </location>
</feature>
<reference evidence="4" key="1">
    <citation type="journal article" date="2019" name="Int. J. Syst. Evol. Microbiol.">
        <title>The Global Catalogue of Microorganisms (GCM) 10K type strain sequencing project: providing services to taxonomists for standard genome sequencing and annotation.</title>
        <authorList>
            <consortium name="The Broad Institute Genomics Platform"/>
            <consortium name="The Broad Institute Genome Sequencing Center for Infectious Disease"/>
            <person name="Wu L."/>
            <person name="Ma J."/>
        </authorList>
    </citation>
    <scope>NUCLEOTIDE SEQUENCE [LARGE SCALE GENOMIC DNA]</scope>
    <source>
        <strain evidence="4">CCM 8689</strain>
    </source>
</reference>
<keyword evidence="3" id="KW-0378">Hydrolase</keyword>
<evidence type="ECO:0000313" key="4">
    <source>
        <dbReference type="Proteomes" id="UP001595792"/>
    </source>
</evidence>
<keyword evidence="4" id="KW-1185">Reference proteome</keyword>
<feature type="signal peptide" evidence="1">
    <location>
        <begin position="1"/>
        <end position="19"/>
    </location>
</feature>
<evidence type="ECO:0000313" key="3">
    <source>
        <dbReference type="EMBL" id="MFC4198372.1"/>
    </source>
</evidence>
<dbReference type="Proteomes" id="UP001595792">
    <property type="component" value="Unassembled WGS sequence"/>
</dbReference>
<evidence type="ECO:0000256" key="1">
    <source>
        <dbReference type="SAM" id="SignalP"/>
    </source>
</evidence>
<evidence type="ECO:0000259" key="2">
    <source>
        <dbReference type="Pfam" id="PF19543"/>
    </source>
</evidence>
<dbReference type="InterPro" id="IPR045711">
    <property type="entry name" value="GH123-like_N"/>
</dbReference>
<comment type="caution">
    <text evidence="3">The sequence shown here is derived from an EMBL/GenBank/DDBJ whole genome shotgun (WGS) entry which is preliminary data.</text>
</comment>
<dbReference type="Pfam" id="PF19543">
    <property type="entry name" value="GH123_N"/>
    <property type="match status" value="1"/>
</dbReference>
<keyword evidence="1" id="KW-0732">Signal</keyword>
<gene>
    <name evidence="3" type="ORF">ACFOUY_16825</name>
</gene>
<accession>A0ABV8NS63</accession>